<accession>A0A5J5GAD6</accession>
<dbReference type="GO" id="GO:0030313">
    <property type="term" value="C:cell envelope"/>
    <property type="evidence" value="ECO:0007669"/>
    <property type="project" value="UniProtKB-SubCell"/>
</dbReference>
<dbReference type="AlphaFoldDB" id="A0A5J5GAD6"/>
<gene>
    <name evidence="9" type="ORF">F3S47_18965</name>
</gene>
<keyword evidence="3" id="KW-0813">Transport</keyword>
<evidence type="ECO:0000313" key="9">
    <source>
        <dbReference type="EMBL" id="KAA9004988.1"/>
    </source>
</evidence>
<evidence type="ECO:0000256" key="7">
    <source>
        <dbReference type="ARBA" id="ARBA00023004"/>
    </source>
</evidence>
<dbReference type="EMBL" id="VYQE01000009">
    <property type="protein sequence ID" value="KAA9004988.1"/>
    <property type="molecule type" value="Genomic_DNA"/>
</dbReference>
<evidence type="ECO:0000256" key="6">
    <source>
        <dbReference type="ARBA" id="ARBA00022982"/>
    </source>
</evidence>
<evidence type="ECO:0000256" key="3">
    <source>
        <dbReference type="ARBA" id="ARBA00022448"/>
    </source>
</evidence>
<dbReference type="GO" id="GO:0046872">
    <property type="term" value="F:metal ion binding"/>
    <property type="evidence" value="ECO:0007669"/>
    <property type="project" value="UniProtKB-KW"/>
</dbReference>
<reference evidence="9 10" key="1">
    <citation type="submission" date="2019-09" db="EMBL/GenBank/DDBJ databases">
        <authorList>
            <person name="Park J.-S."/>
            <person name="Choi H.-J."/>
        </authorList>
    </citation>
    <scope>NUCLEOTIDE SEQUENCE [LARGE SCALE GENOMIC DNA]</scope>
    <source>
        <strain evidence="9 10">176SS1-4</strain>
    </source>
</reference>
<comment type="cofactor">
    <cofactor evidence="1">
        <name>heme c</name>
        <dbReference type="ChEBI" id="CHEBI:61717"/>
    </cofactor>
</comment>
<sequence>MTGSSPPRARWRGWVPRVPRSQRHCLLVSRTRSAARCPRDREYVSVGIGARVIKAGRVAGRAPRSVTGFRPKSSARLSAVNARRGVRRRMTTGRLRGVTMRQILSRTLLALLPATATPAFAQMLHGVHEGLGIPCAACHTEEPPSDPTPTATCVACHGTMIGPLAGEDLRWPDPHRSPHLGPAEVPVCSECHSVHGRSEDTCSVCHRSFGFEME</sequence>
<keyword evidence="10" id="KW-1185">Reference proteome</keyword>
<organism evidence="9 10">
    <name type="scientific">Histidinibacterium aquaticum</name>
    <dbReference type="NCBI Taxonomy" id="2613962"/>
    <lineage>
        <taxon>Bacteria</taxon>
        <taxon>Pseudomonadati</taxon>
        <taxon>Pseudomonadota</taxon>
        <taxon>Alphaproteobacteria</taxon>
        <taxon>Rhodobacterales</taxon>
        <taxon>Paracoccaceae</taxon>
        <taxon>Histidinibacterium</taxon>
    </lineage>
</organism>
<keyword evidence="6" id="KW-0249">Electron transport</keyword>
<protein>
    <submittedName>
        <fullName evidence="9">Cytochrome c3 family protein</fullName>
    </submittedName>
</protein>
<keyword evidence="4" id="KW-0349">Heme</keyword>
<comment type="caution">
    <text evidence="9">The sequence shown here is derived from an EMBL/GenBank/DDBJ whole genome shotgun (WGS) entry which is preliminary data.</text>
</comment>
<evidence type="ECO:0000256" key="4">
    <source>
        <dbReference type="ARBA" id="ARBA00022617"/>
    </source>
</evidence>
<dbReference type="Pfam" id="PF14537">
    <property type="entry name" value="Cytochrom_c3_2"/>
    <property type="match status" value="1"/>
</dbReference>
<evidence type="ECO:0000259" key="8">
    <source>
        <dbReference type="Pfam" id="PF14537"/>
    </source>
</evidence>
<comment type="subcellular location">
    <subcellularLocation>
        <location evidence="2">Cell envelope</location>
    </subcellularLocation>
</comment>
<keyword evidence="7" id="KW-0408">Iron</keyword>
<evidence type="ECO:0000256" key="5">
    <source>
        <dbReference type="ARBA" id="ARBA00022723"/>
    </source>
</evidence>
<dbReference type="InterPro" id="IPR036280">
    <property type="entry name" value="Multihaem_cyt_sf"/>
</dbReference>
<dbReference type="Gene3D" id="1.10.1130.10">
    <property type="entry name" value="Flavocytochrome C3, Chain A"/>
    <property type="match status" value="1"/>
</dbReference>
<dbReference type="SUPFAM" id="SSF48695">
    <property type="entry name" value="Multiheme cytochromes"/>
    <property type="match status" value="1"/>
</dbReference>
<dbReference type="Proteomes" id="UP000326554">
    <property type="component" value="Unassembled WGS sequence"/>
</dbReference>
<evidence type="ECO:0000256" key="1">
    <source>
        <dbReference type="ARBA" id="ARBA00001926"/>
    </source>
</evidence>
<name>A0A5J5GAD6_9RHOB</name>
<dbReference type="CDD" id="cd08168">
    <property type="entry name" value="Cytochrom_C3"/>
    <property type="match status" value="1"/>
</dbReference>
<dbReference type="InterPro" id="IPR012286">
    <property type="entry name" value="Tetrahaem_cytochrome"/>
</dbReference>
<keyword evidence="5" id="KW-0479">Metal-binding</keyword>
<feature type="domain" description="Tetrahaem cytochrome" evidence="8">
    <location>
        <begin position="127"/>
        <end position="206"/>
    </location>
</feature>
<evidence type="ECO:0000256" key="2">
    <source>
        <dbReference type="ARBA" id="ARBA00004196"/>
    </source>
</evidence>
<evidence type="ECO:0000313" key="10">
    <source>
        <dbReference type="Proteomes" id="UP000326554"/>
    </source>
</evidence>
<proteinExistence type="predicted"/>